<dbReference type="EMBL" id="GECU01000966">
    <property type="protein sequence ID" value="JAT06741.1"/>
    <property type="molecule type" value="Transcribed_RNA"/>
</dbReference>
<accession>A0A1B6K5L0</accession>
<feature type="non-terminal residue" evidence="1">
    <location>
        <position position="1"/>
    </location>
</feature>
<gene>
    <name evidence="1" type="ORF">g.50273</name>
</gene>
<reference evidence="1" key="1">
    <citation type="submission" date="2015-11" db="EMBL/GenBank/DDBJ databases">
        <title>De novo transcriptome assembly of four potential Pierce s Disease insect vectors from Arizona vineyards.</title>
        <authorList>
            <person name="Tassone E.E."/>
        </authorList>
    </citation>
    <scope>NUCLEOTIDE SEQUENCE</scope>
</reference>
<name>A0A1B6K5L0_9HEMI</name>
<organism evidence="1">
    <name type="scientific">Homalodisca liturata</name>
    <dbReference type="NCBI Taxonomy" id="320908"/>
    <lineage>
        <taxon>Eukaryota</taxon>
        <taxon>Metazoa</taxon>
        <taxon>Ecdysozoa</taxon>
        <taxon>Arthropoda</taxon>
        <taxon>Hexapoda</taxon>
        <taxon>Insecta</taxon>
        <taxon>Pterygota</taxon>
        <taxon>Neoptera</taxon>
        <taxon>Paraneoptera</taxon>
        <taxon>Hemiptera</taxon>
        <taxon>Auchenorrhyncha</taxon>
        <taxon>Membracoidea</taxon>
        <taxon>Cicadellidae</taxon>
        <taxon>Cicadellinae</taxon>
        <taxon>Proconiini</taxon>
        <taxon>Homalodisca</taxon>
    </lineage>
</organism>
<sequence>VMVTPKVMDCKENGSLVLLRDITLDMDDYIAASVCLYYVSDGVVFVLSEDVWEAGTLTHNRALFWSGGEAGGMSKVGDLGLEVRKGLVEAVVVRPERGQLTLDLSHVLLERVGNPGGVLQEDDHLLAELAEHLDERVSAE</sequence>
<evidence type="ECO:0000313" key="1">
    <source>
        <dbReference type="EMBL" id="JAT06741.1"/>
    </source>
</evidence>
<feature type="non-terminal residue" evidence="1">
    <location>
        <position position="140"/>
    </location>
</feature>
<protein>
    <submittedName>
        <fullName evidence="1">Uncharacterized protein</fullName>
    </submittedName>
</protein>
<proteinExistence type="predicted"/>
<dbReference type="AlphaFoldDB" id="A0A1B6K5L0"/>